<keyword evidence="3" id="KW-1185">Reference proteome</keyword>
<evidence type="ECO:0000313" key="2">
    <source>
        <dbReference type="EMBL" id="GJD99520.1"/>
    </source>
</evidence>
<gene>
    <name evidence="2" type="ORF">GMJLKIPL_1438</name>
</gene>
<organism evidence="2 3">
    <name type="scientific">Methylobacterium isbiliense</name>
    <dbReference type="NCBI Taxonomy" id="315478"/>
    <lineage>
        <taxon>Bacteria</taxon>
        <taxon>Pseudomonadati</taxon>
        <taxon>Pseudomonadota</taxon>
        <taxon>Alphaproteobacteria</taxon>
        <taxon>Hyphomicrobiales</taxon>
        <taxon>Methylobacteriaceae</taxon>
        <taxon>Methylobacterium</taxon>
    </lineage>
</organism>
<name>A0ABQ4SAN0_9HYPH</name>
<feature type="transmembrane region" description="Helical" evidence="1">
    <location>
        <begin position="118"/>
        <end position="143"/>
    </location>
</feature>
<proteinExistence type="predicted"/>
<reference evidence="2" key="1">
    <citation type="journal article" date="2021" name="Front. Microbiol.">
        <title>Comprehensive Comparative Genomics and Phenotyping of Methylobacterium Species.</title>
        <authorList>
            <person name="Alessa O."/>
            <person name="Ogura Y."/>
            <person name="Fujitani Y."/>
            <person name="Takami H."/>
            <person name="Hayashi T."/>
            <person name="Sahin N."/>
            <person name="Tani A."/>
        </authorList>
    </citation>
    <scope>NUCLEOTIDE SEQUENCE</scope>
    <source>
        <strain evidence="2">DSM 17168</strain>
    </source>
</reference>
<sequence length="262" mass="27100">MPQDSLWWRWERGGFGLGPADPVPAAPRIRLAGPAGTAPAFAARMAAAAFLPLAAALGTLVLVAAAGLDQARVEAAGLGMWFYGFFLDQFPLYAVALVYGVARVIAVTAEAMDRPVPLRLLGALLGLAVLLALSLHPTFGGLVLRGGFMVGGMTFLNGAPMPLAQALGALAAAFAFALPLGLAGLVGGRRRKPGWLLRGVLRFAALWWAFGLLALGRAFVAGWPARPLTEPGTLAAAGLITAAFLPHALLSALPRREAAARP</sequence>
<feature type="transmembrane region" description="Helical" evidence="1">
    <location>
        <begin position="80"/>
        <end position="106"/>
    </location>
</feature>
<dbReference type="Proteomes" id="UP001055153">
    <property type="component" value="Unassembled WGS sequence"/>
</dbReference>
<feature type="transmembrane region" description="Helical" evidence="1">
    <location>
        <begin position="46"/>
        <end position="68"/>
    </location>
</feature>
<accession>A0ABQ4SAN0</accession>
<keyword evidence="1" id="KW-0812">Transmembrane</keyword>
<comment type="caution">
    <text evidence="2">The sequence shown here is derived from an EMBL/GenBank/DDBJ whole genome shotgun (WGS) entry which is preliminary data.</text>
</comment>
<feature type="transmembrane region" description="Helical" evidence="1">
    <location>
        <begin position="232"/>
        <end position="253"/>
    </location>
</feature>
<protein>
    <submittedName>
        <fullName evidence="2">Uncharacterized protein</fullName>
    </submittedName>
</protein>
<keyword evidence="1" id="KW-1133">Transmembrane helix</keyword>
<evidence type="ECO:0000313" key="3">
    <source>
        <dbReference type="Proteomes" id="UP001055153"/>
    </source>
</evidence>
<evidence type="ECO:0000256" key="1">
    <source>
        <dbReference type="SAM" id="Phobius"/>
    </source>
</evidence>
<feature type="transmembrane region" description="Helical" evidence="1">
    <location>
        <begin position="163"/>
        <end position="187"/>
    </location>
</feature>
<keyword evidence="1" id="KW-0472">Membrane</keyword>
<dbReference type="EMBL" id="BPQQ01000016">
    <property type="protein sequence ID" value="GJD99520.1"/>
    <property type="molecule type" value="Genomic_DNA"/>
</dbReference>
<feature type="transmembrane region" description="Helical" evidence="1">
    <location>
        <begin position="199"/>
        <end position="220"/>
    </location>
</feature>
<dbReference type="RefSeq" id="WP_238234403.1">
    <property type="nucleotide sequence ID" value="NZ_BPQQ01000016.1"/>
</dbReference>
<reference evidence="2" key="2">
    <citation type="submission" date="2021-08" db="EMBL/GenBank/DDBJ databases">
        <authorList>
            <person name="Tani A."/>
            <person name="Ola A."/>
            <person name="Ogura Y."/>
            <person name="Katsura K."/>
            <person name="Hayashi T."/>
        </authorList>
    </citation>
    <scope>NUCLEOTIDE SEQUENCE</scope>
    <source>
        <strain evidence="2">DSM 17168</strain>
    </source>
</reference>